<dbReference type="AlphaFoldDB" id="A0A9I9E9I4"/>
<proteinExistence type="predicted"/>
<sequence>GVRAGVELMLGWACADNACTSVWACTPSGLVREDTRCLVIASCLVEGFGGCPLRPYVGRG</sequence>
<dbReference type="Gramene" id="MELO3C030670.2.1">
    <property type="protein sequence ID" value="MELO3C030670.2.1"/>
    <property type="gene ID" value="MELO3C030670.2"/>
</dbReference>
<evidence type="ECO:0000313" key="1">
    <source>
        <dbReference type="EnsemblPlants" id="MELO3C030670.2.1"/>
    </source>
</evidence>
<dbReference type="EnsemblPlants" id="MELO3C030670.2.1">
    <property type="protein sequence ID" value="MELO3C030670.2.1"/>
    <property type="gene ID" value="MELO3C030670.2"/>
</dbReference>
<accession>A0A9I9E9I4</accession>
<reference evidence="1" key="1">
    <citation type="submission" date="2023-03" db="UniProtKB">
        <authorList>
            <consortium name="EnsemblPlants"/>
        </authorList>
    </citation>
    <scope>IDENTIFICATION</scope>
</reference>
<name>A0A9I9E9I4_CUCME</name>
<organism evidence="1">
    <name type="scientific">Cucumis melo</name>
    <name type="common">Muskmelon</name>
    <dbReference type="NCBI Taxonomy" id="3656"/>
    <lineage>
        <taxon>Eukaryota</taxon>
        <taxon>Viridiplantae</taxon>
        <taxon>Streptophyta</taxon>
        <taxon>Embryophyta</taxon>
        <taxon>Tracheophyta</taxon>
        <taxon>Spermatophyta</taxon>
        <taxon>Magnoliopsida</taxon>
        <taxon>eudicotyledons</taxon>
        <taxon>Gunneridae</taxon>
        <taxon>Pentapetalae</taxon>
        <taxon>rosids</taxon>
        <taxon>fabids</taxon>
        <taxon>Cucurbitales</taxon>
        <taxon>Cucurbitaceae</taxon>
        <taxon>Benincaseae</taxon>
        <taxon>Cucumis</taxon>
    </lineage>
</organism>
<protein>
    <submittedName>
        <fullName evidence="1">Uncharacterized protein</fullName>
    </submittedName>
</protein>